<comment type="caution">
    <text evidence="1">The sequence shown here is derived from an EMBL/GenBank/DDBJ whole genome shotgun (WGS) entry which is preliminary data.</text>
</comment>
<accession>A0A1G1Y006</accession>
<gene>
    <name evidence="1" type="ORF">A2744_02790</name>
</gene>
<organism evidence="1 2">
    <name type="scientific">Candidatus Buchananbacteria bacterium RIFCSPHIGHO2_01_FULL_44_11</name>
    <dbReference type="NCBI Taxonomy" id="1797535"/>
    <lineage>
        <taxon>Bacteria</taxon>
        <taxon>Candidatus Buchananiibacteriota</taxon>
    </lineage>
</organism>
<dbReference type="Proteomes" id="UP000178240">
    <property type="component" value="Unassembled WGS sequence"/>
</dbReference>
<reference evidence="1 2" key="1">
    <citation type="journal article" date="2016" name="Nat. Commun.">
        <title>Thousands of microbial genomes shed light on interconnected biogeochemical processes in an aquifer system.</title>
        <authorList>
            <person name="Anantharaman K."/>
            <person name="Brown C.T."/>
            <person name="Hug L.A."/>
            <person name="Sharon I."/>
            <person name="Castelle C.J."/>
            <person name="Probst A.J."/>
            <person name="Thomas B.C."/>
            <person name="Singh A."/>
            <person name="Wilkins M.J."/>
            <person name="Karaoz U."/>
            <person name="Brodie E.L."/>
            <person name="Williams K.H."/>
            <person name="Hubbard S.S."/>
            <person name="Banfield J.F."/>
        </authorList>
    </citation>
    <scope>NUCLEOTIDE SEQUENCE [LARGE SCALE GENOMIC DNA]</scope>
</reference>
<protein>
    <submittedName>
        <fullName evidence="1">Uncharacterized protein</fullName>
    </submittedName>
</protein>
<dbReference type="AlphaFoldDB" id="A0A1G1Y006"/>
<dbReference type="EMBL" id="MHIE01000026">
    <property type="protein sequence ID" value="OGY45176.1"/>
    <property type="molecule type" value="Genomic_DNA"/>
</dbReference>
<evidence type="ECO:0000313" key="1">
    <source>
        <dbReference type="EMBL" id="OGY45176.1"/>
    </source>
</evidence>
<name>A0A1G1Y006_9BACT</name>
<proteinExistence type="predicted"/>
<sequence length="184" mass="21832">MPTIIFSNTKKREQEYLSQLFEEKEWFKREHFPVFLPPTKASNRQKIKELSRKEIDQLNKDWKRIERDFFATIKTFRHKKLVPKYVGHVSRFGPEGKYQSPNIVFIRLRAKHDARQATETIAHELIHLFFADFFESKKLNYAECEGMVDALVLESGLADIFPNYKRQSVGKVRRKLLKSILMLG</sequence>
<evidence type="ECO:0000313" key="2">
    <source>
        <dbReference type="Proteomes" id="UP000178240"/>
    </source>
</evidence>